<evidence type="ECO:0000313" key="1">
    <source>
        <dbReference type="EMBL" id="MEZ0476721.1"/>
    </source>
</evidence>
<organism evidence="1 2">
    <name type="scientific">Luteimonas salinilitoris</name>
    <dbReference type="NCBI Taxonomy" id="3237697"/>
    <lineage>
        <taxon>Bacteria</taxon>
        <taxon>Pseudomonadati</taxon>
        <taxon>Pseudomonadota</taxon>
        <taxon>Gammaproteobacteria</taxon>
        <taxon>Lysobacterales</taxon>
        <taxon>Lysobacteraceae</taxon>
        <taxon>Luteimonas</taxon>
    </lineage>
</organism>
<dbReference type="RefSeq" id="WP_370565798.1">
    <property type="nucleotide sequence ID" value="NZ_JBFWIB010000027.1"/>
</dbReference>
<dbReference type="Proteomes" id="UP001566331">
    <property type="component" value="Unassembled WGS sequence"/>
</dbReference>
<accession>A0ABV4HY56</accession>
<keyword evidence="2" id="KW-1185">Reference proteome</keyword>
<name>A0ABV4HY56_9GAMM</name>
<evidence type="ECO:0000313" key="2">
    <source>
        <dbReference type="Proteomes" id="UP001566331"/>
    </source>
</evidence>
<gene>
    <name evidence="1" type="ORF">AB6713_19225</name>
</gene>
<protein>
    <submittedName>
        <fullName evidence="1">Uncharacterized protein</fullName>
    </submittedName>
</protein>
<dbReference type="EMBL" id="JBFWIC010000047">
    <property type="protein sequence ID" value="MEZ0476721.1"/>
    <property type="molecule type" value="Genomic_DNA"/>
</dbReference>
<comment type="caution">
    <text evidence="1">The sequence shown here is derived from an EMBL/GenBank/DDBJ whole genome shotgun (WGS) entry which is preliminary data.</text>
</comment>
<proteinExistence type="predicted"/>
<reference evidence="1 2" key="1">
    <citation type="submission" date="2024-07" db="EMBL/GenBank/DDBJ databases">
        <title>Luteimonas salilacus sp. nov., isolated from the shore soil of Salt Lake in Tibet of China.</title>
        <authorList>
            <person name="Zhang X."/>
            <person name="Li A."/>
        </authorList>
    </citation>
    <scope>NUCLEOTIDE SEQUENCE [LARGE SCALE GENOMIC DNA]</scope>
    <source>
        <strain evidence="1 2">B3-2-R+30</strain>
    </source>
</reference>
<sequence>MSTIDSSTLNNYIGMATFANGQNGPRGTTSAGSSNSWYEAMSRAWGQTLDGQAAKITQMSDAIGAGSDQPSDMVQLTAASLKMQFMSNNAATSQNSVGQALETLGKRN</sequence>